<proteinExistence type="predicted"/>
<evidence type="ECO:0000313" key="1">
    <source>
        <dbReference type="EMBL" id="GHO99681.1"/>
    </source>
</evidence>
<gene>
    <name evidence="1" type="ORF">KSF_097290</name>
</gene>
<dbReference type="Proteomes" id="UP000597444">
    <property type="component" value="Unassembled WGS sequence"/>
</dbReference>
<protein>
    <submittedName>
        <fullName evidence="1">Uncharacterized protein</fullName>
    </submittedName>
</protein>
<evidence type="ECO:0000313" key="2">
    <source>
        <dbReference type="Proteomes" id="UP000597444"/>
    </source>
</evidence>
<name>A0A8J3J2Q2_9CHLR</name>
<comment type="caution">
    <text evidence="1">The sequence shown here is derived from an EMBL/GenBank/DDBJ whole genome shotgun (WGS) entry which is preliminary data.</text>
</comment>
<accession>A0A8J3J2Q2</accession>
<organism evidence="1 2">
    <name type="scientific">Reticulibacter mediterranei</name>
    <dbReference type="NCBI Taxonomy" id="2778369"/>
    <lineage>
        <taxon>Bacteria</taxon>
        <taxon>Bacillati</taxon>
        <taxon>Chloroflexota</taxon>
        <taxon>Ktedonobacteria</taxon>
        <taxon>Ktedonobacterales</taxon>
        <taxon>Reticulibacteraceae</taxon>
        <taxon>Reticulibacter</taxon>
    </lineage>
</organism>
<reference evidence="1" key="1">
    <citation type="submission" date="2020-10" db="EMBL/GenBank/DDBJ databases">
        <title>Taxonomic study of unclassified bacteria belonging to the class Ktedonobacteria.</title>
        <authorList>
            <person name="Yabe S."/>
            <person name="Wang C.M."/>
            <person name="Zheng Y."/>
            <person name="Sakai Y."/>
            <person name="Cavaletti L."/>
            <person name="Monciardini P."/>
            <person name="Donadio S."/>
        </authorList>
    </citation>
    <scope>NUCLEOTIDE SEQUENCE</scope>
    <source>
        <strain evidence="1">ID150040</strain>
    </source>
</reference>
<dbReference type="EMBL" id="BNJK01000002">
    <property type="protein sequence ID" value="GHO99681.1"/>
    <property type="molecule type" value="Genomic_DNA"/>
</dbReference>
<keyword evidence="2" id="KW-1185">Reference proteome</keyword>
<sequence length="68" mass="7990">MLQYDAHFKKRLVATIRFARLNKKFYLRYKVYDKRSDVKYSLISTAHLPGVELATAGWIERKSGNARV</sequence>
<dbReference type="AlphaFoldDB" id="A0A8J3J2Q2"/>